<gene>
    <name evidence="1" type="ORF">DLEV_151</name>
</gene>
<dbReference type="EMBL" id="KR095315">
    <property type="protein sequence ID" value="AKS26442.1"/>
    <property type="molecule type" value="Genomic_DNA"/>
</dbReference>
<evidence type="ECO:0000313" key="2">
    <source>
        <dbReference type="Proteomes" id="UP000593702"/>
    </source>
</evidence>
<organism evidence="1 2">
    <name type="scientific">Diachasmimorpha longicaudata entomopoxvirus</name>
    <dbReference type="NCBI Taxonomy" id="109981"/>
    <lineage>
        <taxon>Viruses</taxon>
        <taxon>Varidnaviria</taxon>
        <taxon>Bamfordvirae</taxon>
        <taxon>Nucleocytoviricota</taxon>
        <taxon>Pokkesviricetes</taxon>
        <taxon>Chitovirales</taxon>
        <taxon>Poxviridae</taxon>
        <taxon>Entomopoxvirinae</taxon>
        <taxon>Epsilonentomopoxvirus</taxon>
        <taxon>Epsilonentomopoxvirus dlongicaudata</taxon>
        <taxon>Diachasmimorpha entomopoxvirus</taxon>
    </lineage>
</organism>
<sequence length="185" mass="21406">MLDFFNISFSTLCRSAFKKAKPHLIDSLEGKFWNTGVLALTMVLFWEDFITCLSGNFFFGLDLFKLYLMLQVLNWMMDSPTSQNNSNNQLLREFQDITKSGQKRILDKVRVCLAEEKRVDSLKTFWSSLCSAVDQQFVTKQENEMCEIDDGVDEPDVDMEVEEADMSLKTLLDAMDKEDAKQTEF</sequence>
<name>A0A7R5WD85_9POXV</name>
<proteinExistence type="predicted"/>
<protein>
    <submittedName>
        <fullName evidence="1">Uncharacterized protein</fullName>
    </submittedName>
</protein>
<evidence type="ECO:0000313" key="1">
    <source>
        <dbReference type="EMBL" id="AKS26442.1"/>
    </source>
</evidence>
<reference evidence="1 2" key="1">
    <citation type="submission" date="2015-04" db="EMBL/GenBank/DDBJ databases">
        <title>Diachasmimorpha longicaudata entomopoxvirus genome.</title>
        <authorList>
            <person name="Coffman K.A."/>
            <person name="Burke G.R."/>
        </authorList>
    </citation>
    <scope>NUCLEOTIDE SEQUENCE [LARGE SCALE GENOMIC DNA]</scope>
</reference>
<keyword evidence="2" id="KW-1185">Reference proteome</keyword>
<accession>A0A7R5WD85</accession>
<dbReference type="Proteomes" id="UP000593702">
    <property type="component" value="Segment"/>
</dbReference>